<evidence type="ECO:0008006" key="4">
    <source>
        <dbReference type="Google" id="ProtNLM"/>
    </source>
</evidence>
<dbReference type="Gene3D" id="1.10.1220.10">
    <property type="entry name" value="Met repressor-like"/>
    <property type="match status" value="1"/>
</dbReference>
<protein>
    <recommendedName>
        <fullName evidence="4">Type II toxin-antitoxin system RelB/DinJ family antitoxin</fullName>
    </recommendedName>
</protein>
<keyword evidence="3" id="KW-1185">Reference proteome</keyword>
<sequence>MSTNRPHESATKPQKIQVTVERSLADKTEAIFSQLGLSPSTAITMFLKQVAATGSIPFPVTLTERQKAALNLQAALKQADRPVNDLSTPEGYQRWEEDANDDY</sequence>
<dbReference type="InterPro" id="IPR007337">
    <property type="entry name" value="RelB/DinJ"/>
</dbReference>
<dbReference type="RefSeq" id="WP_057731027.1">
    <property type="nucleotide sequence ID" value="NZ_BJZK01000001.1"/>
</dbReference>
<feature type="region of interest" description="Disordered" evidence="1">
    <location>
        <begin position="78"/>
        <end position="103"/>
    </location>
</feature>
<dbReference type="InterPro" id="IPR013321">
    <property type="entry name" value="Arc_rbn_hlx_hlx"/>
</dbReference>
<comment type="caution">
    <text evidence="2">The sequence shown here is derived from an EMBL/GenBank/DDBJ whole genome shotgun (WGS) entry which is preliminary data.</text>
</comment>
<evidence type="ECO:0000256" key="1">
    <source>
        <dbReference type="SAM" id="MobiDB-lite"/>
    </source>
</evidence>
<name>A0ABQ0WWG8_9LACO</name>
<accession>A0ABQ0WWG8</accession>
<evidence type="ECO:0000313" key="3">
    <source>
        <dbReference type="Proteomes" id="UP000321794"/>
    </source>
</evidence>
<evidence type="ECO:0000313" key="2">
    <source>
        <dbReference type="EMBL" id="GEO70837.1"/>
    </source>
</evidence>
<reference evidence="2 3" key="1">
    <citation type="submission" date="2019-07" db="EMBL/GenBank/DDBJ databases">
        <title>Whole genome shotgun sequence of Lactobacillus zymae NBRC 107157.</title>
        <authorList>
            <person name="Hosoyama A."/>
            <person name="Uohara A."/>
            <person name="Ohji S."/>
            <person name="Ichikawa N."/>
        </authorList>
    </citation>
    <scope>NUCLEOTIDE SEQUENCE [LARGE SCALE GENOMIC DNA]</scope>
    <source>
        <strain evidence="2 3">NBRC 107157</strain>
    </source>
</reference>
<dbReference type="Proteomes" id="UP000321794">
    <property type="component" value="Unassembled WGS sequence"/>
</dbReference>
<dbReference type="EMBL" id="BJZK01000001">
    <property type="protein sequence ID" value="GEO70837.1"/>
    <property type="molecule type" value="Genomic_DNA"/>
</dbReference>
<proteinExistence type="predicted"/>
<gene>
    <name evidence="2" type="ORF">LZY01_00050</name>
</gene>
<organism evidence="2 3">
    <name type="scientific">Levilactobacillus zymae</name>
    <dbReference type="NCBI Taxonomy" id="267363"/>
    <lineage>
        <taxon>Bacteria</taxon>
        <taxon>Bacillati</taxon>
        <taxon>Bacillota</taxon>
        <taxon>Bacilli</taxon>
        <taxon>Lactobacillales</taxon>
        <taxon>Lactobacillaceae</taxon>
        <taxon>Levilactobacillus</taxon>
    </lineage>
</organism>
<dbReference type="NCBIfam" id="TIGR02384">
    <property type="entry name" value="RelB_DinJ"/>
    <property type="match status" value="1"/>
</dbReference>
<dbReference type="Pfam" id="PF04221">
    <property type="entry name" value="RelB"/>
    <property type="match status" value="1"/>
</dbReference>